<accession>A0ABR2XSB1</accession>
<organism evidence="1 2">
    <name type="scientific">Seiridium cardinale</name>
    <dbReference type="NCBI Taxonomy" id="138064"/>
    <lineage>
        <taxon>Eukaryota</taxon>
        <taxon>Fungi</taxon>
        <taxon>Dikarya</taxon>
        <taxon>Ascomycota</taxon>
        <taxon>Pezizomycotina</taxon>
        <taxon>Sordariomycetes</taxon>
        <taxon>Xylariomycetidae</taxon>
        <taxon>Amphisphaeriales</taxon>
        <taxon>Sporocadaceae</taxon>
        <taxon>Seiridium</taxon>
    </lineage>
</organism>
<gene>
    <name evidence="1" type="ORF">SCAR479_06793</name>
</gene>
<proteinExistence type="predicted"/>
<keyword evidence="2" id="KW-1185">Reference proteome</keyword>
<protein>
    <submittedName>
        <fullName evidence="1">Thiaminase-2/PQQC domain-containing protein</fullName>
    </submittedName>
</protein>
<comment type="caution">
    <text evidence="1">The sequence shown here is derived from an EMBL/GenBank/DDBJ whole genome shotgun (WGS) entry which is preliminary data.</text>
</comment>
<dbReference type="InterPro" id="IPR016084">
    <property type="entry name" value="Haem_Oase-like_multi-hlx"/>
</dbReference>
<dbReference type="EMBL" id="JARVKM010000027">
    <property type="protein sequence ID" value="KAK9776470.1"/>
    <property type="molecule type" value="Genomic_DNA"/>
</dbReference>
<dbReference type="SUPFAM" id="SSF48613">
    <property type="entry name" value="Heme oxygenase-like"/>
    <property type="match status" value="1"/>
</dbReference>
<dbReference type="Gene3D" id="1.20.910.10">
    <property type="entry name" value="Heme oxygenase-like"/>
    <property type="match status" value="1"/>
</dbReference>
<dbReference type="CDD" id="cd19359">
    <property type="entry name" value="TenA_C_Bt3146-like"/>
    <property type="match status" value="1"/>
</dbReference>
<evidence type="ECO:0000313" key="1">
    <source>
        <dbReference type="EMBL" id="KAK9776470.1"/>
    </source>
</evidence>
<reference evidence="1 2" key="1">
    <citation type="submission" date="2024-02" db="EMBL/GenBank/DDBJ databases">
        <title>First draft genome assembly of two strains of Seiridium cardinale.</title>
        <authorList>
            <person name="Emiliani G."/>
            <person name="Scali E."/>
        </authorList>
    </citation>
    <scope>NUCLEOTIDE SEQUENCE [LARGE SCALE GENOMIC DNA]</scope>
    <source>
        <strain evidence="1 2">BM-138-000479</strain>
    </source>
</reference>
<dbReference type="Proteomes" id="UP001465668">
    <property type="component" value="Unassembled WGS sequence"/>
</dbReference>
<sequence length="276" mass="31628">MVSVSPPDTQIQTHQGITLVETLWQENQDLVDKFLNNEFIKFQAEGEQNVTLPSYQYYSTQDYYYLVNYVQYKALRMTTYSEVYPTQLLSVMTEETAAISGDIDYAWSYRNTTLAGDLAVPLNAIDSGALDVAQIAYSDWLQKNLDLGWFTMHVQSIPCIYVCIGFDCVGWVKLAEYWAEKNTTRKGEIAAGHDHSLLRRFELTQVSRADTLFYRTWIEPNNDPSYADDLISFLEANKDAYYSVNANETWTAVFREALQFEIDFFDSALGKSPADL</sequence>
<evidence type="ECO:0000313" key="2">
    <source>
        <dbReference type="Proteomes" id="UP001465668"/>
    </source>
</evidence>
<name>A0ABR2XSB1_9PEZI</name>